<dbReference type="GeneID" id="141453371"/>
<dbReference type="AlphaFoldDB" id="T1HBZ6"/>
<dbReference type="eggNOG" id="KOG1303">
    <property type="taxonomic scope" value="Eukaryota"/>
</dbReference>
<feature type="domain" description="Amino acid transporter transmembrane" evidence="6">
    <location>
        <begin position="34"/>
        <end position="379"/>
    </location>
</feature>
<dbReference type="STRING" id="13249.T1HBZ6"/>
<evidence type="ECO:0000313" key="7">
    <source>
        <dbReference type="EnsemblMetazoa" id="RPRC001558-PA"/>
    </source>
</evidence>
<keyword evidence="5" id="KW-0472">Membrane</keyword>
<proteinExistence type="predicted"/>
<organism evidence="7 8">
    <name type="scientific">Rhodnius prolixus</name>
    <name type="common">Triatomid bug</name>
    <dbReference type="NCBI Taxonomy" id="13249"/>
    <lineage>
        <taxon>Eukaryota</taxon>
        <taxon>Metazoa</taxon>
        <taxon>Ecdysozoa</taxon>
        <taxon>Arthropoda</taxon>
        <taxon>Hexapoda</taxon>
        <taxon>Insecta</taxon>
        <taxon>Pterygota</taxon>
        <taxon>Neoptera</taxon>
        <taxon>Paraneoptera</taxon>
        <taxon>Hemiptera</taxon>
        <taxon>Heteroptera</taxon>
        <taxon>Panheteroptera</taxon>
        <taxon>Cimicomorpha</taxon>
        <taxon>Reduviidae</taxon>
        <taxon>Triatominae</taxon>
        <taxon>Rhodnius</taxon>
    </lineage>
</organism>
<keyword evidence="2" id="KW-0813">Transport</keyword>
<dbReference type="OMA" id="DMKRKSQ"/>
<keyword evidence="8" id="KW-1185">Reference proteome</keyword>
<dbReference type="InParanoid" id="T1HBZ6"/>
<dbReference type="GO" id="GO:0016020">
    <property type="term" value="C:membrane"/>
    <property type="evidence" value="ECO:0007669"/>
    <property type="project" value="UniProtKB-SubCell"/>
</dbReference>
<sequence>MDSVKSNPNQQNVNNLSLFFATCCIIDLFGIFPVIALPRTIIDCGWLGIPLALFLLFIQIYTAIMLGRCWIIAEQLQKDILKKKRYPYAALMELAFGRNASRLVTIILGLTVFGGGAPNLLVASQNLQLIGLKLSSYDMDFSYCYWLLILGLICCPLMWLGGPKDLKWVGLVSAFTVIISSLLTWYCLLDVNTNDQLPIIPSASWEPIIIAYGILAFQFDVHPMLLTIQMDMKNKNELGYAILIAFLVSGGLFVITSILCYTRYGTHLLYNTLQGLKPSGILYTDFVIVTIQIILSIVVGASPLFQILEEALHISPGFGWKRCLLRTAVMMITVLLAEAIPRFDLIMGLIGGALMGQLMFIYPPLMYRRLRTLYARKFAQMSSLNYKMSYGSNGVLPTNLRALVFSVHRADLSMEDRLESVHLLSRPTSVVQRTRKSTLFDFFQLERALDMGTLDMCEKSVNILLITLGISASVLSTYYSFSEIIEYADFTPPCILNVSLASKLTYKQA</sequence>
<dbReference type="Pfam" id="PF01490">
    <property type="entry name" value="Aa_trans"/>
    <property type="match status" value="1"/>
</dbReference>
<reference evidence="7" key="1">
    <citation type="submission" date="2015-05" db="UniProtKB">
        <authorList>
            <consortium name="EnsemblMetazoa"/>
        </authorList>
    </citation>
    <scope>IDENTIFICATION</scope>
</reference>
<dbReference type="VEuPathDB" id="VectorBase:RPRC001558"/>
<evidence type="ECO:0000256" key="2">
    <source>
        <dbReference type="ARBA" id="ARBA00022448"/>
    </source>
</evidence>
<dbReference type="EnsemblMetazoa" id="RPRC001558-RA">
    <property type="protein sequence ID" value="RPRC001558-PA"/>
    <property type="gene ID" value="RPRC001558"/>
</dbReference>
<dbReference type="PANTHER" id="PTHR48017">
    <property type="entry name" value="OS05G0424000 PROTEIN-RELATED"/>
    <property type="match status" value="1"/>
</dbReference>
<evidence type="ECO:0000256" key="5">
    <source>
        <dbReference type="ARBA" id="ARBA00023136"/>
    </source>
</evidence>
<evidence type="ECO:0000259" key="6">
    <source>
        <dbReference type="Pfam" id="PF01490"/>
    </source>
</evidence>
<dbReference type="InterPro" id="IPR013057">
    <property type="entry name" value="AA_transpt_TM"/>
</dbReference>
<evidence type="ECO:0000256" key="3">
    <source>
        <dbReference type="ARBA" id="ARBA00022692"/>
    </source>
</evidence>
<dbReference type="HOGENOM" id="CLU_009646_2_0_1"/>
<name>T1HBZ6_RHOPR</name>
<evidence type="ECO:0000256" key="4">
    <source>
        <dbReference type="ARBA" id="ARBA00022989"/>
    </source>
</evidence>
<dbReference type="RefSeq" id="XP_073982616.1">
    <property type="nucleotide sequence ID" value="XM_074126515.1"/>
</dbReference>
<accession>T1HBZ6</accession>
<dbReference type="Proteomes" id="UP000015103">
    <property type="component" value="Unassembled WGS sequence"/>
</dbReference>
<evidence type="ECO:0000256" key="1">
    <source>
        <dbReference type="ARBA" id="ARBA00004370"/>
    </source>
</evidence>
<keyword evidence="4" id="KW-1133">Transmembrane helix</keyword>
<protein>
    <submittedName>
        <fullName evidence="7">Aa_trans domain-containing protein</fullName>
    </submittedName>
</protein>
<evidence type="ECO:0000313" key="8">
    <source>
        <dbReference type="Proteomes" id="UP000015103"/>
    </source>
</evidence>
<comment type="subcellular location">
    <subcellularLocation>
        <location evidence="1">Membrane</location>
    </subcellularLocation>
</comment>
<dbReference type="EMBL" id="ACPB03005141">
    <property type="status" value="NOT_ANNOTATED_CDS"/>
    <property type="molecule type" value="Genomic_DNA"/>
</dbReference>
<keyword evidence="3" id="KW-0812">Transmembrane</keyword>